<feature type="domain" description="HTH araC/xylS-type" evidence="4">
    <location>
        <begin position="19"/>
        <end position="116"/>
    </location>
</feature>
<dbReference type="Proteomes" id="UP000198901">
    <property type="component" value="Unassembled WGS sequence"/>
</dbReference>
<evidence type="ECO:0000256" key="1">
    <source>
        <dbReference type="ARBA" id="ARBA00023015"/>
    </source>
</evidence>
<accession>A0A1G9R968</accession>
<gene>
    <name evidence="5" type="ORF">SAMN04488090_2784</name>
</gene>
<evidence type="ECO:0000256" key="2">
    <source>
        <dbReference type="ARBA" id="ARBA00023125"/>
    </source>
</evidence>
<dbReference type="PROSITE" id="PS01124">
    <property type="entry name" value="HTH_ARAC_FAMILY_2"/>
    <property type="match status" value="1"/>
</dbReference>
<dbReference type="OrthoDB" id="956952at2"/>
<protein>
    <submittedName>
        <fullName evidence="5">Helix-turn-helix domain-containing protein</fullName>
    </submittedName>
</protein>
<dbReference type="AlphaFoldDB" id="A0A1G9R968"/>
<name>A0A1G9R968_9BACT</name>
<keyword evidence="1" id="KW-0805">Transcription regulation</keyword>
<dbReference type="InterPro" id="IPR009057">
    <property type="entry name" value="Homeodomain-like_sf"/>
</dbReference>
<evidence type="ECO:0000259" key="4">
    <source>
        <dbReference type="PROSITE" id="PS01124"/>
    </source>
</evidence>
<dbReference type="STRING" id="563176.SAMN04488090_2784"/>
<dbReference type="SUPFAM" id="SSF46689">
    <property type="entry name" value="Homeodomain-like"/>
    <property type="match status" value="1"/>
</dbReference>
<proteinExistence type="predicted"/>
<dbReference type="Gene3D" id="1.10.10.60">
    <property type="entry name" value="Homeodomain-like"/>
    <property type="match status" value="1"/>
</dbReference>
<dbReference type="PANTHER" id="PTHR43280">
    <property type="entry name" value="ARAC-FAMILY TRANSCRIPTIONAL REGULATOR"/>
    <property type="match status" value="1"/>
</dbReference>
<reference evidence="5 6" key="1">
    <citation type="submission" date="2016-10" db="EMBL/GenBank/DDBJ databases">
        <authorList>
            <person name="de Groot N.N."/>
        </authorList>
    </citation>
    <scope>NUCLEOTIDE SEQUENCE [LARGE SCALE GENOMIC DNA]</scope>
    <source>
        <strain evidence="5 6">DSM 21668</strain>
    </source>
</reference>
<sequence length="124" mass="14242">MQVSRKEQLTRDYLALVDRHLDDLLAQRVSEMLELNQIADTLCVSHKHLIAVVKETRGEHPCHFYVQKIIERSKELLQDSDLPAAEIARLLSYDPSNFSKFFRKYVGKTPGQFRAESTGVLLSV</sequence>
<evidence type="ECO:0000256" key="3">
    <source>
        <dbReference type="ARBA" id="ARBA00023163"/>
    </source>
</evidence>
<dbReference type="GO" id="GO:0003700">
    <property type="term" value="F:DNA-binding transcription factor activity"/>
    <property type="evidence" value="ECO:0007669"/>
    <property type="project" value="InterPro"/>
</dbReference>
<dbReference type="Pfam" id="PF12833">
    <property type="entry name" value="HTH_18"/>
    <property type="match status" value="1"/>
</dbReference>
<keyword evidence="6" id="KW-1185">Reference proteome</keyword>
<dbReference type="EMBL" id="FNGS01000005">
    <property type="protein sequence ID" value="SDM19397.1"/>
    <property type="molecule type" value="Genomic_DNA"/>
</dbReference>
<dbReference type="PANTHER" id="PTHR43280:SF32">
    <property type="entry name" value="TRANSCRIPTIONAL REGULATORY PROTEIN"/>
    <property type="match status" value="1"/>
</dbReference>
<dbReference type="InterPro" id="IPR018060">
    <property type="entry name" value="HTH_AraC"/>
</dbReference>
<dbReference type="GO" id="GO:0043565">
    <property type="term" value="F:sequence-specific DNA binding"/>
    <property type="evidence" value="ECO:0007669"/>
    <property type="project" value="InterPro"/>
</dbReference>
<evidence type="ECO:0000313" key="5">
    <source>
        <dbReference type="EMBL" id="SDM19397.1"/>
    </source>
</evidence>
<keyword evidence="3" id="KW-0804">Transcription</keyword>
<organism evidence="5 6">
    <name type="scientific">Siphonobacter aquaeclarae</name>
    <dbReference type="NCBI Taxonomy" id="563176"/>
    <lineage>
        <taxon>Bacteria</taxon>
        <taxon>Pseudomonadati</taxon>
        <taxon>Bacteroidota</taxon>
        <taxon>Cytophagia</taxon>
        <taxon>Cytophagales</taxon>
        <taxon>Cytophagaceae</taxon>
        <taxon>Siphonobacter</taxon>
    </lineage>
</organism>
<evidence type="ECO:0000313" key="6">
    <source>
        <dbReference type="Proteomes" id="UP000198901"/>
    </source>
</evidence>
<keyword evidence="2" id="KW-0238">DNA-binding</keyword>
<dbReference type="SMART" id="SM00342">
    <property type="entry name" value="HTH_ARAC"/>
    <property type="match status" value="1"/>
</dbReference>
<dbReference type="RefSeq" id="WP_093203228.1">
    <property type="nucleotide sequence ID" value="NZ_FNGS01000005.1"/>
</dbReference>